<evidence type="ECO:0000313" key="4">
    <source>
        <dbReference type="EMBL" id="CAB4213089.1"/>
    </source>
</evidence>
<dbReference type="EMBL" id="LR796529">
    <property type="protein sequence ID" value="CAB4149983.1"/>
    <property type="molecule type" value="Genomic_DNA"/>
</dbReference>
<gene>
    <name evidence="3" type="ORF">UFOVP1081_56</name>
    <name evidence="4" type="ORF">UFOVP1433_56</name>
    <name evidence="2" type="ORF">UFOVP553_56</name>
</gene>
<protein>
    <submittedName>
        <fullName evidence="4">Uncharacterized protein</fullName>
    </submittedName>
</protein>
<proteinExistence type="predicted"/>
<accession>A0A6J5SGA8</accession>
<evidence type="ECO:0000313" key="3">
    <source>
        <dbReference type="EMBL" id="CAB4183385.1"/>
    </source>
</evidence>
<feature type="region of interest" description="Disordered" evidence="1">
    <location>
        <begin position="1"/>
        <end position="20"/>
    </location>
</feature>
<dbReference type="EMBL" id="LR797392">
    <property type="protein sequence ID" value="CAB4213089.1"/>
    <property type="molecule type" value="Genomic_DNA"/>
</dbReference>
<evidence type="ECO:0000313" key="2">
    <source>
        <dbReference type="EMBL" id="CAB4149983.1"/>
    </source>
</evidence>
<organism evidence="4">
    <name type="scientific">uncultured Caudovirales phage</name>
    <dbReference type="NCBI Taxonomy" id="2100421"/>
    <lineage>
        <taxon>Viruses</taxon>
        <taxon>Duplodnaviria</taxon>
        <taxon>Heunggongvirae</taxon>
        <taxon>Uroviricota</taxon>
        <taxon>Caudoviricetes</taxon>
        <taxon>Peduoviridae</taxon>
        <taxon>Maltschvirus</taxon>
        <taxon>Maltschvirus maltsch</taxon>
    </lineage>
</organism>
<dbReference type="EMBL" id="LR797038">
    <property type="protein sequence ID" value="CAB4183385.1"/>
    <property type="molecule type" value="Genomic_DNA"/>
</dbReference>
<reference evidence="4" key="1">
    <citation type="submission" date="2020-05" db="EMBL/GenBank/DDBJ databases">
        <authorList>
            <person name="Chiriac C."/>
            <person name="Salcher M."/>
            <person name="Ghai R."/>
            <person name="Kavagutti S V."/>
        </authorList>
    </citation>
    <scope>NUCLEOTIDE SEQUENCE</scope>
</reference>
<name>A0A6J5SGA8_9CAUD</name>
<evidence type="ECO:0000256" key="1">
    <source>
        <dbReference type="SAM" id="MobiDB-lite"/>
    </source>
</evidence>
<sequence>MTPFERLQAQTEAQVAAMPSRFTGSRQTDIVRSVTDGELHCGYCDGRIWRRTCADSACQGHEPDTNPGGNHEAR</sequence>